<keyword evidence="5" id="KW-1185">Reference proteome</keyword>
<evidence type="ECO:0000256" key="3">
    <source>
        <dbReference type="ARBA" id="ARBA00023274"/>
    </source>
</evidence>
<name>A0AAV1IEG1_9CHLO</name>
<dbReference type="Pfam" id="PF00466">
    <property type="entry name" value="Ribosomal_L10"/>
    <property type="match status" value="1"/>
</dbReference>
<evidence type="ECO:0000256" key="1">
    <source>
        <dbReference type="ARBA" id="ARBA00008889"/>
    </source>
</evidence>
<dbReference type="Gene3D" id="3.30.70.1730">
    <property type="match status" value="1"/>
</dbReference>
<dbReference type="NCBIfam" id="NF000955">
    <property type="entry name" value="PRK00099.1-1"/>
    <property type="match status" value="1"/>
</dbReference>
<dbReference type="AlphaFoldDB" id="A0AAV1IEG1"/>
<protein>
    <recommendedName>
        <fullName evidence="6">50S ribosomal protein L10</fullName>
    </recommendedName>
</protein>
<comment type="similarity">
    <text evidence="1">Belongs to the universal ribosomal protein uL10 family.</text>
</comment>
<comment type="caution">
    <text evidence="4">The sequence shown here is derived from an EMBL/GenBank/DDBJ whole genome shotgun (WGS) entry which is preliminary data.</text>
</comment>
<keyword evidence="3" id="KW-0687">Ribonucleoprotein</keyword>
<dbReference type="InterPro" id="IPR001790">
    <property type="entry name" value="Ribosomal_uL10"/>
</dbReference>
<organism evidence="4 5">
    <name type="scientific">Coccomyxa viridis</name>
    <dbReference type="NCBI Taxonomy" id="1274662"/>
    <lineage>
        <taxon>Eukaryota</taxon>
        <taxon>Viridiplantae</taxon>
        <taxon>Chlorophyta</taxon>
        <taxon>core chlorophytes</taxon>
        <taxon>Trebouxiophyceae</taxon>
        <taxon>Trebouxiophyceae incertae sedis</taxon>
        <taxon>Coccomyxaceae</taxon>
        <taxon>Coccomyxa</taxon>
    </lineage>
</organism>
<dbReference type="GO" id="GO:0005840">
    <property type="term" value="C:ribosome"/>
    <property type="evidence" value="ECO:0007669"/>
    <property type="project" value="UniProtKB-KW"/>
</dbReference>
<dbReference type="PANTHER" id="PTHR11560">
    <property type="entry name" value="39S RIBOSOMAL PROTEIN L10, MITOCHONDRIAL"/>
    <property type="match status" value="1"/>
</dbReference>
<sequence>MMHAPGCPASSSSHALSWRSSTGNIVAFRPQSSSVAAHRGLRQLKVQCAINRATKEKRVAELTDLLERSDVAFAVRYNKIPVKKFESFRRSLPADAKLCVAKNTLMKQAVSRVGGWEPLVDGMKLENAWVFASDDSIPAAVKAFLDFEKALLEPFPKPERIKLKITDISAGCMGGNKLDAAAVRKLEKLPTKTQMIGSVAIMVKKVPTRVAVAIKQVPVKLAYGIRALADGDDNKDLLVGDVFPKAAAPQS</sequence>
<keyword evidence="2" id="KW-0689">Ribosomal protein</keyword>
<evidence type="ECO:0008006" key="6">
    <source>
        <dbReference type="Google" id="ProtNLM"/>
    </source>
</evidence>
<evidence type="ECO:0000256" key="2">
    <source>
        <dbReference type="ARBA" id="ARBA00022980"/>
    </source>
</evidence>
<evidence type="ECO:0000313" key="4">
    <source>
        <dbReference type="EMBL" id="CAK0785744.1"/>
    </source>
</evidence>
<dbReference type="EMBL" id="CAUYUE010000013">
    <property type="protein sequence ID" value="CAK0785744.1"/>
    <property type="molecule type" value="Genomic_DNA"/>
</dbReference>
<evidence type="ECO:0000313" key="5">
    <source>
        <dbReference type="Proteomes" id="UP001314263"/>
    </source>
</evidence>
<dbReference type="SUPFAM" id="SSF160369">
    <property type="entry name" value="Ribosomal protein L10-like"/>
    <property type="match status" value="1"/>
</dbReference>
<accession>A0AAV1IEG1</accession>
<proteinExistence type="inferred from homology"/>
<reference evidence="4 5" key="1">
    <citation type="submission" date="2023-10" db="EMBL/GenBank/DDBJ databases">
        <authorList>
            <person name="Maclean D."/>
            <person name="Macfadyen A."/>
        </authorList>
    </citation>
    <scope>NUCLEOTIDE SEQUENCE [LARGE SCALE GENOMIC DNA]</scope>
</reference>
<dbReference type="CDD" id="cd05797">
    <property type="entry name" value="Ribosomal_L10"/>
    <property type="match status" value="1"/>
</dbReference>
<gene>
    <name evidence="4" type="ORF">CVIRNUC_008955</name>
</gene>
<dbReference type="GO" id="GO:1990904">
    <property type="term" value="C:ribonucleoprotein complex"/>
    <property type="evidence" value="ECO:0007669"/>
    <property type="project" value="UniProtKB-KW"/>
</dbReference>
<dbReference type="InterPro" id="IPR043141">
    <property type="entry name" value="Ribosomal_uL10-like_sf"/>
</dbReference>
<dbReference type="InterPro" id="IPR047865">
    <property type="entry name" value="Ribosomal_uL10_bac_type"/>
</dbReference>
<dbReference type="Proteomes" id="UP001314263">
    <property type="component" value="Unassembled WGS sequence"/>
</dbReference>